<sequence>GYYGSDHLLKKAGDLKEGEGPRPDARKIDSGEASNPDAIGTAYMARGRWCLSDAAVTTCLIKTDDLNETDSPRGEQ</sequence>
<evidence type="ECO:0000313" key="2">
    <source>
        <dbReference type="EMBL" id="CAH2284646.1"/>
    </source>
</evidence>
<proteinExistence type="predicted"/>
<feature type="non-terminal residue" evidence="2">
    <location>
        <position position="76"/>
    </location>
</feature>
<gene>
    <name evidence="2" type="ORF">PECUL_23A037278</name>
</gene>
<feature type="compositionally biased region" description="Basic and acidic residues" evidence="1">
    <location>
        <begin position="7"/>
        <end position="30"/>
    </location>
</feature>
<organism evidence="2 3">
    <name type="scientific">Pelobates cultripes</name>
    <name type="common">Western spadefoot toad</name>
    <dbReference type="NCBI Taxonomy" id="61616"/>
    <lineage>
        <taxon>Eukaryota</taxon>
        <taxon>Metazoa</taxon>
        <taxon>Chordata</taxon>
        <taxon>Craniata</taxon>
        <taxon>Vertebrata</taxon>
        <taxon>Euteleostomi</taxon>
        <taxon>Amphibia</taxon>
        <taxon>Batrachia</taxon>
        <taxon>Anura</taxon>
        <taxon>Pelobatoidea</taxon>
        <taxon>Pelobatidae</taxon>
        <taxon>Pelobates</taxon>
    </lineage>
</organism>
<dbReference type="Proteomes" id="UP001295444">
    <property type="component" value="Chromosome 04"/>
</dbReference>
<reference evidence="2" key="1">
    <citation type="submission" date="2022-03" db="EMBL/GenBank/DDBJ databases">
        <authorList>
            <person name="Alioto T."/>
            <person name="Alioto T."/>
            <person name="Gomez Garrido J."/>
        </authorList>
    </citation>
    <scope>NUCLEOTIDE SEQUENCE</scope>
</reference>
<protein>
    <submittedName>
        <fullName evidence="2">Uncharacterized protein</fullName>
    </submittedName>
</protein>
<dbReference type="EMBL" id="OW240915">
    <property type="protein sequence ID" value="CAH2284646.1"/>
    <property type="molecule type" value="Genomic_DNA"/>
</dbReference>
<dbReference type="AlphaFoldDB" id="A0AAD1W2Y9"/>
<feature type="non-terminal residue" evidence="2">
    <location>
        <position position="1"/>
    </location>
</feature>
<name>A0AAD1W2Y9_PELCU</name>
<evidence type="ECO:0000256" key="1">
    <source>
        <dbReference type="SAM" id="MobiDB-lite"/>
    </source>
</evidence>
<keyword evidence="3" id="KW-1185">Reference proteome</keyword>
<evidence type="ECO:0000313" key="3">
    <source>
        <dbReference type="Proteomes" id="UP001295444"/>
    </source>
</evidence>
<accession>A0AAD1W2Y9</accession>
<feature type="region of interest" description="Disordered" evidence="1">
    <location>
        <begin position="1"/>
        <end position="37"/>
    </location>
</feature>